<accession>A0A1E3PR30</accession>
<dbReference type="SUPFAM" id="SSF143081">
    <property type="entry name" value="BB1717-like"/>
    <property type="match status" value="1"/>
</dbReference>
<name>A0A1E3PR30_9ASCO</name>
<dbReference type="Proteomes" id="UP000095009">
    <property type="component" value="Unassembled WGS sequence"/>
</dbReference>
<organism evidence="8 9">
    <name type="scientific">Nadsonia fulvescens var. elongata DSM 6958</name>
    <dbReference type="NCBI Taxonomy" id="857566"/>
    <lineage>
        <taxon>Eukaryota</taxon>
        <taxon>Fungi</taxon>
        <taxon>Dikarya</taxon>
        <taxon>Ascomycota</taxon>
        <taxon>Saccharomycotina</taxon>
        <taxon>Dipodascomycetes</taxon>
        <taxon>Dipodascales</taxon>
        <taxon>Dipodascales incertae sedis</taxon>
        <taxon>Nadsonia</taxon>
    </lineage>
</organism>
<dbReference type="GO" id="GO:0106300">
    <property type="term" value="P:protein-DNA covalent cross-linking repair"/>
    <property type="evidence" value="ECO:0007669"/>
    <property type="project" value="InterPro"/>
</dbReference>
<dbReference type="InterPro" id="IPR036590">
    <property type="entry name" value="SRAP-like"/>
</dbReference>
<dbReference type="InterPro" id="IPR003738">
    <property type="entry name" value="SRAP"/>
</dbReference>
<dbReference type="OrthoDB" id="2111841at2759"/>
<evidence type="ECO:0000256" key="3">
    <source>
        <dbReference type="ARBA" id="ARBA00022763"/>
    </source>
</evidence>
<dbReference type="GO" id="GO:0006508">
    <property type="term" value="P:proteolysis"/>
    <property type="evidence" value="ECO:0007669"/>
    <property type="project" value="UniProtKB-KW"/>
</dbReference>
<keyword evidence="4" id="KW-0378">Hydrolase</keyword>
<dbReference type="GO" id="GO:0016829">
    <property type="term" value="F:lyase activity"/>
    <property type="evidence" value="ECO:0007669"/>
    <property type="project" value="UniProtKB-KW"/>
</dbReference>
<dbReference type="PANTHER" id="PTHR13604">
    <property type="entry name" value="DC12-RELATED"/>
    <property type="match status" value="1"/>
</dbReference>
<dbReference type="EMBL" id="KV454406">
    <property type="protein sequence ID" value="ODQ67738.1"/>
    <property type="molecule type" value="Genomic_DNA"/>
</dbReference>
<dbReference type="GO" id="GO:0003697">
    <property type="term" value="F:single-stranded DNA binding"/>
    <property type="evidence" value="ECO:0007669"/>
    <property type="project" value="InterPro"/>
</dbReference>
<dbReference type="Gene3D" id="3.90.1680.10">
    <property type="entry name" value="SOS response associated peptidase-like"/>
    <property type="match status" value="1"/>
</dbReference>
<evidence type="ECO:0000256" key="4">
    <source>
        <dbReference type="ARBA" id="ARBA00022801"/>
    </source>
</evidence>
<evidence type="ECO:0000256" key="6">
    <source>
        <dbReference type="ARBA" id="ARBA00023125"/>
    </source>
</evidence>
<evidence type="ECO:0000313" key="8">
    <source>
        <dbReference type="EMBL" id="ODQ67738.1"/>
    </source>
</evidence>
<dbReference type="AlphaFoldDB" id="A0A1E3PR30"/>
<evidence type="ECO:0000256" key="5">
    <source>
        <dbReference type="ARBA" id="ARBA00023124"/>
    </source>
</evidence>
<protein>
    <submittedName>
        <fullName evidence="8">DUF159-domain-containing protein</fullName>
    </submittedName>
</protein>
<keyword evidence="6" id="KW-0238">DNA-binding</keyword>
<keyword evidence="3" id="KW-0227">DNA damage</keyword>
<dbReference type="GO" id="GO:0008233">
    <property type="term" value="F:peptidase activity"/>
    <property type="evidence" value="ECO:0007669"/>
    <property type="project" value="UniProtKB-KW"/>
</dbReference>
<keyword evidence="9" id="KW-1185">Reference proteome</keyword>
<evidence type="ECO:0000256" key="2">
    <source>
        <dbReference type="ARBA" id="ARBA00022670"/>
    </source>
</evidence>
<proteinExistence type="inferred from homology"/>
<dbReference type="PANTHER" id="PTHR13604:SF0">
    <property type="entry name" value="ABASIC SITE PROCESSING PROTEIN HMCES"/>
    <property type="match status" value="1"/>
</dbReference>
<keyword evidence="7" id="KW-0456">Lyase</keyword>
<evidence type="ECO:0000313" key="9">
    <source>
        <dbReference type="Proteomes" id="UP000095009"/>
    </source>
</evidence>
<evidence type="ECO:0000256" key="1">
    <source>
        <dbReference type="ARBA" id="ARBA00008136"/>
    </source>
</evidence>
<keyword evidence="2" id="KW-0645">Protease</keyword>
<dbReference type="STRING" id="857566.A0A1E3PR30"/>
<reference evidence="8 9" key="1">
    <citation type="journal article" date="2016" name="Proc. Natl. Acad. Sci. U.S.A.">
        <title>Comparative genomics of biotechnologically important yeasts.</title>
        <authorList>
            <person name="Riley R."/>
            <person name="Haridas S."/>
            <person name="Wolfe K.H."/>
            <person name="Lopes M.R."/>
            <person name="Hittinger C.T."/>
            <person name="Goeker M."/>
            <person name="Salamov A.A."/>
            <person name="Wisecaver J.H."/>
            <person name="Long T.M."/>
            <person name="Calvey C.H."/>
            <person name="Aerts A.L."/>
            <person name="Barry K.W."/>
            <person name="Choi C."/>
            <person name="Clum A."/>
            <person name="Coughlan A.Y."/>
            <person name="Deshpande S."/>
            <person name="Douglass A.P."/>
            <person name="Hanson S.J."/>
            <person name="Klenk H.-P."/>
            <person name="LaButti K.M."/>
            <person name="Lapidus A."/>
            <person name="Lindquist E.A."/>
            <person name="Lipzen A.M."/>
            <person name="Meier-Kolthoff J.P."/>
            <person name="Ohm R.A."/>
            <person name="Otillar R.P."/>
            <person name="Pangilinan J.L."/>
            <person name="Peng Y."/>
            <person name="Rokas A."/>
            <person name="Rosa C.A."/>
            <person name="Scheuner C."/>
            <person name="Sibirny A.A."/>
            <person name="Slot J.C."/>
            <person name="Stielow J.B."/>
            <person name="Sun H."/>
            <person name="Kurtzman C.P."/>
            <person name="Blackwell M."/>
            <person name="Grigoriev I.V."/>
            <person name="Jeffries T.W."/>
        </authorList>
    </citation>
    <scope>NUCLEOTIDE SEQUENCE [LARGE SCALE GENOMIC DNA]</scope>
    <source>
        <strain evidence="8 9">DSM 6958</strain>
    </source>
</reference>
<keyword evidence="5" id="KW-0190">Covalent protein-DNA linkage</keyword>
<comment type="similarity">
    <text evidence="1">Belongs to the SOS response-associated peptidase family.</text>
</comment>
<sequence length="432" mass="49529">MSIGSDELADYLARTNLTLDRILNKEASRISYNVAPTTTVPVYRQEYQRHDNNGMQSICELQYMRWGVIPSWSKECPLKSSSAKTFNCRSDKLKGHHGLWASLKNTKRCVAIADGYYEWKTIGSIKIPYFVKNTNNSLLFFAALWDLHIFEGKEVYSFTIITHDSKGPLQKIHHRAPTTIQPDSQNLKTWLDPSIEWNDQLQRIADQSIENECQLEFYEVSDEVGRVTNNYEKLQAPVKYKKSTGLLDNFFFKDNNARHSSSRLPCSINPSSENTDHERRTITAIPLDDKSSSQPVVQLKKDLEENSRTRNEASCENERLVGYENLLGNGKETSIDYEGIKNNIELFQDITSREQSDNHDGLLQELFHSIQKSQLDIQSSIEVGKGSIDRLLWLNDLINEVLENIKVHKTGFSHSKRSLDTLENPPVLLVKK</sequence>
<gene>
    <name evidence="8" type="ORF">NADFUDRAFT_48412</name>
</gene>
<dbReference type="Pfam" id="PF02586">
    <property type="entry name" value="SRAP"/>
    <property type="match status" value="1"/>
</dbReference>
<evidence type="ECO:0000256" key="7">
    <source>
        <dbReference type="ARBA" id="ARBA00023239"/>
    </source>
</evidence>